<reference evidence="1" key="1">
    <citation type="submission" date="2022-07" db="EMBL/GenBank/DDBJ databases">
        <title>Genome Sequence of Xylaria arbuscula.</title>
        <authorList>
            <person name="Buettner E."/>
        </authorList>
    </citation>
    <scope>NUCLEOTIDE SEQUENCE</scope>
    <source>
        <strain evidence="1">VT107</strain>
    </source>
</reference>
<protein>
    <submittedName>
        <fullName evidence="1">Uncharacterized protein</fullName>
    </submittedName>
</protein>
<dbReference type="Proteomes" id="UP001148614">
    <property type="component" value="Unassembled WGS sequence"/>
</dbReference>
<evidence type="ECO:0000313" key="2">
    <source>
        <dbReference type="Proteomes" id="UP001148614"/>
    </source>
</evidence>
<proteinExistence type="predicted"/>
<name>A0A9W8NBK0_9PEZI</name>
<dbReference type="EMBL" id="JANPWZ010001297">
    <property type="protein sequence ID" value="KAJ3566944.1"/>
    <property type="molecule type" value="Genomic_DNA"/>
</dbReference>
<organism evidence="1 2">
    <name type="scientific">Xylaria arbuscula</name>
    <dbReference type="NCBI Taxonomy" id="114810"/>
    <lineage>
        <taxon>Eukaryota</taxon>
        <taxon>Fungi</taxon>
        <taxon>Dikarya</taxon>
        <taxon>Ascomycota</taxon>
        <taxon>Pezizomycotina</taxon>
        <taxon>Sordariomycetes</taxon>
        <taxon>Xylariomycetidae</taxon>
        <taxon>Xylariales</taxon>
        <taxon>Xylariaceae</taxon>
        <taxon>Xylaria</taxon>
    </lineage>
</organism>
<evidence type="ECO:0000313" key="1">
    <source>
        <dbReference type="EMBL" id="KAJ3566944.1"/>
    </source>
</evidence>
<dbReference type="AlphaFoldDB" id="A0A9W8NBK0"/>
<accession>A0A9W8NBK0</accession>
<sequence length="167" mass="18720">MDRVLKSHDFEVCYDATVVHKPDAPELLDGKATDCTFHALGSALASRTQNKPLMLGRLFAAAMSQRVALKNIWELASRRLLLNSSEPLLECIMEPLTACINGRGLTQPVTWWAETDDPRDEWIQRFNGNVAEVLVPVIQAWKVGSQRVKPVQGQSLCHACCLQRTHR</sequence>
<comment type="caution">
    <text evidence="1">The sequence shown here is derived from an EMBL/GenBank/DDBJ whole genome shotgun (WGS) entry which is preliminary data.</text>
</comment>
<keyword evidence="2" id="KW-1185">Reference proteome</keyword>
<dbReference type="VEuPathDB" id="FungiDB:F4678DRAFT_436687"/>
<gene>
    <name evidence="1" type="ORF">NPX13_g6951</name>
</gene>